<keyword evidence="3" id="KW-0732">Signal</keyword>
<sequence length="359" mass="37766">MKHLSIGIPILASLAAFVLVLLALLAGSNPGYMENYDVLTFNTSGLGKNLVSKVIDDDTPSSTTSGGLCNGVDGFLGRVCGSATAAAGSAESAVVDAFNDIGNDIADKLADRLGIHEFYSLHALTICEGDFSPNATSSGAGRNVSSCEKGLSNGYNISAKLDQELRVGPLDLRLSDLGFTKDIQDAVDTLNKVTKAFAIILIVGVALTGLALLASLISLFLVSGRERGVFLANAVLSALAFFVLLISGLIVTIASRIAVDKVNDMGDDIGLQAAAGNNYTIITWVAVGLMLVAFVYWVSQLVRFRKGKIGRGAGARYNHKHVRDSEDTAGRPSRDNRPPQMRSVRGGVGRGMRAKFGGW</sequence>
<dbReference type="InterPro" id="IPR052413">
    <property type="entry name" value="SUR7_domain"/>
</dbReference>
<evidence type="ECO:0000256" key="3">
    <source>
        <dbReference type="SAM" id="SignalP"/>
    </source>
</evidence>
<feature type="chain" id="PRO_5041938191" evidence="3">
    <location>
        <begin position="31"/>
        <end position="359"/>
    </location>
</feature>
<feature type="transmembrane region" description="Helical" evidence="2">
    <location>
        <begin position="234"/>
        <end position="259"/>
    </location>
</feature>
<feature type="transmembrane region" description="Helical" evidence="2">
    <location>
        <begin position="196"/>
        <end position="222"/>
    </location>
</feature>
<keyword evidence="2" id="KW-0812">Transmembrane</keyword>
<keyword evidence="2" id="KW-0472">Membrane</keyword>
<evidence type="ECO:0000256" key="1">
    <source>
        <dbReference type="SAM" id="MobiDB-lite"/>
    </source>
</evidence>
<protein>
    <submittedName>
        <fullName evidence="4">Actin cortical patch SUR7/pH-response regulator pali</fullName>
    </submittedName>
</protein>
<feature type="signal peptide" evidence="3">
    <location>
        <begin position="1"/>
        <end position="30"/>
    </location>
</feature>
<feature type="compositionally biased region" description="Basic and acidic residues" evidence="1">
    <location>
        <begin position="323"/>
        <end position="337"/>
    </location>
</feature>
<proteinExistence type="predicted"/>
<dbReference type="EMBL" id="JAUEDM010000001">
    <property type="protein sequence ID" value="KAK3329983.1"/>
    <property type="molecule type" value="Genomic_DNA"/>
</dbReference>
<keyword evidence="2" id="KW-1133">Transmembrane helix</keyword>
<dbReference type="GO" id="GO:0051285">
    <property type="term" value="C:cell cortex of cell tip"/>
    <property type="evidence" value="ECO:0007669"/>
    <property type="project" value="TreeGrafter"/>
</dbReference>
<dbReference type="AlphaFoldDB" id="A0AAE0IRH8"/>
<feature type="region of interest" description="Disordered" evidence="1">
    <location>
        <begin position="320"/>
        <end position="350"/>
    </location>
</feature>
<gene>
    <name evidence="4" type="ORF">B0H66DRAFT_542505</name>
</gene>
<accession>A0AAE0IRH8</accession>
<keyword evidence="5" id="KW-1185">Reference proteome</keyword>
<dbReference type="GO" id="GO:0031505">
    <property type="term" value="P:fungal-type cell wall organization"/>
    <property type="evidence" value="ECO:0007669"/>
    <property type="project" value="TreeGrafter"/>
</dbReference>
<feature type="transmembrane region" description="Helical" evidence="2">
    <location>
        <begin position="279"/>
        <end position="298"/>
    </location>
</feature>
<dbReference type="GO" id="GO:0005886">
    <property type="term" value="C:plasma membrane"/>
    <property type="evidence" value="ECO:0007669"/>
    <property type="project" value="InterPro"/>
</dbReference>
<dbReference type="Pfam" id="PF06687">
    <property type="entry name" value="SUR7"/>
    <property type="match status" value="1"/>
</dbReference>
<dbReference type="InterPro" id="IPR009571">
    <property type="entry name" value="SUR7/Rim9-like_fungi"/>
</dbReference>
<evidence type="ECO:0000313" key="5">
    <source>
        <dbReference type="Proteomes" id="UP001283341"/>
    </source>
</evidence>
<dbReference type="PANTHER" id="PTHR28019">
    <property type="entry name" value="CELL MEMBRANE PROTEIN YLR413W-RELATED"/>
    <property type="match status" value="1"/>
</dbReference>
<evidence type="ECO:0000313" key="4">
    <source>
        <dbReference type="EMBL" id="KAK3329983.1"/>
    </source>
</evidence>
<name>A0AAE0IRH8_9PEZI</name>
<reference evidence="4" key="1">
    <citation type="journal article" date="2023" name="Mol. Phylogenet. Evol.">
        <title>Genome-scale phylogeny and comparative genomics of the fungal order Sordariales.</title>
        <authorList>
            <person name="Hensen N."/>
            <person name="Bonometti L."/>
            <person name="Westerberg I."/>
            <person name="Brannstrom I.O."/>
            <person name="Guillou S."/>
            <person name="Cros-Aarteil S."/>
            <person name="Calhoun S."/>
            <person name="Haridas S."/>
            <person name="Kuo A."/>
            <person name="Mondo S."/>
            <person name="Pangilinan J."/>
            <person name="Riley R."/>
            <person name="LaButti K."/>
            <person name="Andreopoulos B."/>
            <person name="Lipzen A."/>
            <person name="Chen C."/>
            <person name="Yan M."/>
            <person name="Daum C."/>
            <person name="Ng V."/>
            <person name="Clum A."/>
            <person name="Steindorff A."/>
            <person name="Ohm R.A."/>
            <person name="Martin F."/>
            <person name="Silar P."/>
            <person name="Natvig D.O."/>
            <person name="Lalanne C."/>
            <person name="Gautier V."/>
            <person name="Ament-Velasquez S.L."/>
            <person name="Kruys A."/>
            <person name="Hutchinson M.I."/>
            <person name="Powell A.J."/>
            <person name="Barry K."/>
            <person name="Miller A.N."/>
            <person name="Grigoriev I.V."/>
            <person name="Debuchy R."/>
            <person name="Gladieux P."/>
            <person name="Hiltunen Thoren M."/>
            <person name="Johannesson H."/>
        </authorList>
    </citation>
    <scope>NUCLEOTIDE SEQUENCE</scope>
    <source>
        <strain evidence="4">CBS 118394</strain>
    </source>
</reference>
<dbReference type="PANTHER" id="PTHR28019:SF7">
    <property type="entry name" value="SUR7 PROTEIN"/>
    <property type="match status" value="1"/>
</dbReference>
<reference evidence="4" key="2">
    <citation type="submission" date="2023-06" db="EMBL/GenBank/DDBJ databases">
        <authorList>
            <consortium name="Lawrence Berkeley National Laboratory"/>
            <person name="Haridas S."/>
            <person name="Hensen N."/>
            <person name="Bonometti L."/>
            <person name="Westerberg I."/>
            <person name="Brannstrom I.O."/>
            <person name="Guillou S."/>
            <person name="Cros-Aarteil S."/>
            <person name="Calhoun S."/>
            <person name="Kuo A."/>
            <person name="Mondo S."/>
            <person name="Pangilinan J."/>
            <person name="Riley R."/>
            <person name="Labutti K."/>
            <person name="Andreopoulos B."/>
            <person name="Lipzen A."/>
            <person name="Chen C."/>
            <person name="Yanf M."/>
            <person name="Daum C."/>
            <person name="Ng V."/>
            <person name="Clum A."/>
            <person name="Steindorff A."/>
            <person name="Ohm R."/>
            <person name="Martin F."/>
            <person name="Silar P."/>
            <person name="Natvig D."/>
            <person name="Lalanne C."/>
            <person name="Gautier V."/>
            <person name="Ament-Velasquez S.L."/>
            <person name="Kruys A."/>
            <person name="Hutchinson M.I."/>
            <person name="Powell A.J."/>
            <person name="Barry K."/>
            <person name="Miller A.N."/>
            <person name="Grigoriev I.V."/>
            <person name="Debuchy R."/>
            <person name="Gladieux P."/>
            <person name="Thoren M.H."/>
            <person name="Johannesson H."/>
        </authorList>
    </citation>
    <scope>NUCLEOTIDE SEQUENCE</scope>
    <source>
        <strain evidence="4">CBS 118394</strain>
    </source>
</reference>
<comment type="caution">
    <text evidence="4">The sequence shown here is derived from an EMBL/GenBank/DDBJ whole genome shotgun (WGS) entry which is preliminary data.</text>
</comment>
<organism evidence="4 5">
    <name type="scientific">Apodospora peruviana</name>
    <dbReference type="NCBI Taxonomy" id="516989"/>
    <lineage>
        <taxon>Eukaryota</taxon>
        <taxon>Fungi</taxon>
        <taxon>Dikarya</taxon>
        <taxon>Ascomycota</taxon>
        <taxon>Pezizomycotina</taxon>
        <taxon>Sordariomycetes</taxon>
        <taxon>Sordariomycetidae</taxon>
        <taxon>Sordariales</taxon>
        <taxon>Lasiosphaeriaceae</taxon>
        <taxon>Apodospora</taxon>
    </lineage>
</organism>
<evidence type="ECO:0000256" key="2">
    <source>
        <dbReference type="SAM" id="Phobius"/>
    </source>
</evidence>
<dbReference type="Proteomes" id="UP001283341">
    <property type="component" value="Unassembled WGS sequence"/>
</dbReference>